<keyword evidence="2" id="KW-0455">Luminescence</keyword>
<comment type="caution">
    <text evidence="5">The sequence shown here is derived from an EMBL/GenBank/DDBJ whole genome shotgun (WGS) entry which is preliminary data.</text>
</comment>
<proteinExistence type="inferred from homology"/>
<dbReference type="EC" id="1.5.1.41" evidence="5"/>
<dbReference type="PROSITE" id="PS51384">
    <property type="entry name" value="FAD_FR"/>
    <property type="match status" value="1"/>
</dbReference>
<comment type="similarity">
    <text evidence="3">Belongs to the Fre/LuxG FAD/NAD(P) flavoprotein oxidoreductase family.</text>
</comment>
<dbReference type="EC" id="1.16.1.3" evidence="5"/>
<evidence type="ECO:0000256" key="1">
    <source>
        <dbReference type="ARBA" id="ARBA00023002"/>
    </source>
</evidence>
<dbReference type="SUPFAM" id="SSF63380">
    <property type="entry name" value="Riboflavin synthase domain-like"/>
    <property type="match status" value="1"/>
</dbReference>
<evidence type="ECO:0000259" key="4">
    <source>
        <dbReference type="PROSITE" id="PS51384"/>
    </source>
</evidence>
<dbReference type="InterPro" id="IPR001433">
    <property type="entry name" value="OxRdtase_FAD/NAD-bd"/>
</dbReference>
<organism evidence="5 6">
    <name type="scientific">Thalassotalea litorea</name>
    <dbReference type="NCBI Taxonomy" id="2020715"/>
    <lineage>
        <taxon>Bacteria</taxon>
        <taxon>Pseudomonadati</taxon>
        <taxon>Pseudomonadota</taxon>
        <taxon>Gammaproteobacteria</taxon>
        <taxon>Alteromonadales</taxon>
        <taxon>Colwelliaceae</taxon>
        <taxon>Thalassotalea</taxon>
    </lineage>
</organism>
<dbReference type="GO" id="GO:0052875">
    <property type="term" value="F:riboflavin reductase [NAD(P)H] activity"/>
    <property type="evidence" value="ECO:0007669"/>
    <property type="project" value="UniProtKB-EC"/>
</dbReference>
<dbReference type="GO" id="GO:0008218">
    <property type="term" value="P:bioluminescence"/>
    <property type="evidence" value="ECO:0007669"/>
    <property type="project" value="UniProtKB-KW"/>
</dbReference>
<dbReference type="NCBIfam" id="NF005963">
    <property type="entry name" value="PRK08051.1"/>
    <property type="match status" value="1"/>
</dbReference>
<dbReference type="CDD" id="cd06189">
    <property type="entry name" value="flavin_oxioreductase"/>
    <property type="match status" value="1"/>
</dbReference>
<evidence type="ECO:0000313" key="5">
    <source>
        <dbReference type="EMBL" id="TLU64714.1"/>
    </source>
</evidence>
<dbReference type="InterPro" id="IPR039261">
    <property type="entry name" value="FNR_nucleotide-bd"/>
</dbReference>
<dbReference type="SUPFAM" id="SSF52343">
    <property type="entry name" value="Ferredoxin reductase-like, C-terminal NADP-linked domain"/>
    <property type="match status" value="1"/>
</dbReference>
<feature type="domain" description="FAD-binding FR-type" evidence="4">
    <location>
        <begin position="1"/>
        <end position="98"/>
    </location>
</feature>
<dbReference type="Proteomes" id="UP000307790">
    <property type="component" value="Unassembled WGS sequence"/>
</dbReference>
<gene>
    <name evidence="5" type="ORF">FE810_11030</name>
</gene>
<reference evidence="5 6" key="1">
    <citation type="submission" date="2019-05" db="EMBL/GenBank/DDBJ databases">
        <title>Genome sequences of Thalassotalea litorea 1K03283.</title>
        <authorList>
            <person name="Zhang D."/>
        </authorList>
    </citation>
    <scope>NUCLEOTIDE SEQUENCE [LARGE SCALE GENOMIC DNA]</scope>
    <source>
        <strain evidence="5 6">MCCC 1K03283</strain>
    </source>
</reference>
<keyword evidence="1 5" id="KW-0560">Oxidoreductase</keyword>
<name>A0A5R9IGP9_9GAMM</name>
<protein>
    <submittedName>
        <fullName evidence="5">NAD(P)H-flavin reductase</fullName>
        <ecNumber evidence="5">1.16.1.3</ecNumber>
        <ecNumber evidence="5">1.5.1.41</ecNumber>
    </submittedName>
</protein>
<accession>A0A5R9IGP9</accession>
<dbReference type="PRINTS" id="PR00410">
    <property type="entry name" value="PHEHYDRXLASE"/>
</dbReference>
<dbReference type="PANTHER" id="PTHR47354">
    <property type="entry name" value="NADH OXIDOREDUCTASE HCR"/>
    <property type="match status" value="1"/>
</dbReference>
<dbReference type="AlphaFoldDB" id="A0A5R9IGP9"/>
<dbReference type="InterPro" id="IPR050415">
    <property type="entry name" value="MRET"/>
</dbReference>
<evidence type="ECO:0000313" key="6">
    <source>
        <dbReference type="Proteomes" id="UP000307790"/>
    </source>
</evidence>
<keyword evidence="6" id="KW-1185">Reference proteome</keyword>
<dbReference type="Gene3D" id="3.40.50.80">
    <property type="entry name" value="Nucleotide-binding domain of ferredoxin-NADP reductase (FNR) module"/>
    <property type="match status" value="1"/>
</dbReference>
<evidence type="ECO:0000256" key="3">
    <source>
        <dbReference type="ARBA" id="ARBA00038177"/>
    </source>
</evidence>
<sequence>MNTISCNVQSITPLTAHVYQILLKPEKACDFKAGQYLSFVMSEDDKRPFSIASSPGDELIELQIGAFAADGWAMQVIDHIKANETVTVEMPAGNAHLREDSHRPVILLAGGTGFSYIKSILGQLVKSQTQRPVWVYWGLRDESACYQLAETKALVKQLPRAKFFPIVENATAHWQGRTGKVHEPLMEDIFSLEPYDIYLAGRFDMVGFLRDEFIRKGALPEHMYADAFAFIKS</sequence>
<dbReference type="PANTHER" id="PTHR47354:SF7">
    <property type="entry name" value="NAD(P)H-FLAVIN REDUCTASE"/>
    <property type="match status" value="1"/>
</dbReference>
<dbReference type="OrthoDB" id="9806195at2"/>
<dbReference type="Gene3D" id="2.40.30.10">
    <property type="entry name" value="Translation factors"/>
    <property type="match status" value="1"/>
</dbReference>
<evidence type="ECO:0000256" key="2">
    <source>
        <dbReference type="ARBA" id="ARBA00023223"/>
    </source>
</evidence>
<dbReference type="InterPro" id="IPR017927">
    <property type="entry name" value="FAD-bd_FR_type"/>
</dbReference>
<dbReference type="EMBL" id="VCBC01000010">
    <property type="protein sequence ID" value="TLU64714.1"/>
    <property type="molecule type" value="Genomic_DNA"/>
</dbReference>
<dbReference type="InterPro" id="IPR017938">
    <property type="entry name" value="Riboflavin_synthase-like_b-brl"/>
</dbReference>
<dbReference type="RefSeq" id="WP_138320210.1">
    <property type="nucleotide sequence ID" value="NZ_VCBC01000010.1"/>
</dbReference>
<dbReference type="Pfam" id="PF00175">
    <property type="entry name" value="NAD_binding_1"/>
    <property type="match status" value="1"/>
</dbReference>